<dbReference type="Proteomes" id="UP000727993">
    <property type="component" value="Unassembled WGS sequence"/>
</dbReference>
<dbReference type="AlphaFoldDB" id="A0A936N9R7"/>
<dbReference type="InterPro" id="IPR036388">
    <property type="entry name" value="WH-like_DNA-bd_sf"/>
</dbReference>
<name>A0A936N9R7_9ACTN</name>
<proteinExistence type="predicted"/>
<feature type="domain" description="Transcription regulator PadR N-terminal" evidence="1">
    <location>
        <begin position="21"/>
        <end position="96"/>
    </location>
</feature>
<comment type="caution">
    <text evidence="2">The sequence shown here is derived from an EMBL/GenBank/DDBJ whole genome shotgun (WGS) entry which is preliminary data.</text>
</comment>
<reference evidence="2 3" key="1">
    <citation type="submission" date="2020-10" db="EMBL/GenBank/DDBJ databases">
        <title>Connecting structure to function with the recovery of over 1000 high-quality activated sludge metagenome-assembled genomes encoding full-length rRNA genes using long-read sequencing.</title>
        <authorList>
            <person name="Singleton C.M."/>
            <person name="Petriglieri F."/>
            <person name="Kristensen J.M."/>
            <person name="Kirkegaard R.H."/>
            <person name="Michaelsen T.Y."/>
            <person name="Andersen M.H."/>
            <person name="Karst S.M."/>
            <person name="Dueholm M.S."/>
            <person name="Nielsen P.H."/>
            <person name="Albertsen M."/>
        </authorList>
    </citation>
    <scope>NUCLEOTIDE SEQUENCE [LARGE SCALE GENOMIC DNA]</scope>
    <source>
        <strain evidence="2">Lyne_18-Q3-R50-59_MAXAC.006</strain>
    </source>
</reference>
<dbReference type="SUPFAM" id="SSF46785">
    <property type="entry name" value="Winged helix' DNA-binding domain"/>
    <property type="match status" value="1"/>
</dbReference>
<protein>
    <submittedName>
        <fullName evidence="2">PadR family transcriptional regulator</fullName>
    </submittedName>
</protein>
<dbReference type="Gene3D" id="1.10.10.10">
    <property type="entry name" value="Winged helix-like DNA-binding domain superfamily/Winged helix DNA-binding domain"/>
    <property type="match status" value="1"/>
</dbReference>
<gene>
    <name evidence="2" type="ORF">IPN02_02225</name>
</gene>
<dbReference type="InterPro" id="IPR005149">
    <property type="entry name" value="Tscrpt_reg_PadR_N"/>
</dbReference>
<dbReference type="InterPro" id="IPR036390">
    <property type="entry name" value="WH_DNA-bd_sf"/>
</dbReference>
<dbReference type="EMBL" id="JADJZA010000001">
    <property type="protein sequence ID" value="MBK9295696.1"/>
    <property type="molecule type" value="Genomic_DNA"/>
</dbReference>
<evidence type="ECO:0000313" key="3">
    <source>
        <dbReference type="Proteomes" id="UP000727993"/>
    </source>
</evidence>
<evidence type="ECO:0000259" key="1">
    <source>
        <dbReference type="Pfam" id="PF03551"/>
    </source>
</evidence>
<evidence type="ECO:0000313" key="2">
    <source>
        <dbReference type="EMBL" id="MBK9295696.1"/>
    </source>
</evidence>
<organism evidence="2 3">
    <name type="scientific">Candidatus Neomicrothrix subdominans</name>
    <dbReference type="NCBI Taxonomy" id="2954438"/>
    <lineage>
        <taxon>Bacteria</taxon>
        <taxon>Bacillati</taxon>
        <taxon>Actinomycetota</taxon>
        <taxon>Acidimicrobiia</taxon>
        <taxon>Acidimicrobiales</taxon>
        <taxon>Microthrixaceae</taxon>
        <taxon>Candidatus Neomicrothrix</taxon>
    </lineage>
</organism>
<sequence length="176" mass="19540">MGPPDASHNGHPELSLTEWVVLAVLVEAPIHGFAIAKELRPDTDLGRILTVHRPLVYRALDRLVAAGLAEPHHTEPGAAGPARTLHQPTLTGRRAADAWLDRPVTRVRDLRMEFLAKLRLNQRRNRDLSHLVDAQRSALAGTFERLEAPSSTDVVDLWRSHNADAAKAFLDELSQR</sequence>
<dbReference type="Pfam" id="PF03551">
    <property type="entry name" value="PadR"/>
    <property type="match status" value="1"/>
</dbReference>
<accession>A0A936N9R7</accession>